<protein>
    <submittedName>
        <fullName evidence="1">Uncharacterized protein</fullName>
    </submittedName>
</protein>
<name>A0ACB8B4L9_9AGAM</name>
<evidence type="ECO:0000313" key="2">
    <source>
        <dbReference type="Proteomes" id="UP000790709"/>
    </source>
</evidence>
<keyword evidence="2" id="KW-1185">Reference proteome</keyword>
<proteinExistence type="predicted"/>
<dbReference type="EMBL" id="MU266587">
    <property type="protein sequence ID" value="KAH7920337.1"/>
    <property type="molecule type" value="Genomic_DNA"/>
</dbReference>
<gene>
    <name evidence="1" type="ORF">BV22DRAFT_1039958</name>
</gene>
<accession>A0ACB8B4L9</accession>
<reference evidence="1" key="1">
    <citation type="journal article" date="2021" name="New Phytol.">
        <title>Evolutionary innovations through gain and loss of genes in the ectomycorrhizal Boletales.</title>
        <authorList>
            <person name="Wu G."/>
            <person name="Miyauchi S."/>
            <person name="Morin E."/>
            <person name="Kuo A."/>
            <person name="Drula E."/>
            <person name="Varga T."/>
            <person name="Kohler A."/>
            <person name="Feng B."/>
            <person name="Cao Y."/>
            <person name="Lipzen A."/>
            <person name="Daum C."/>
            <person name="Hundley H."/>
            <person name="Pangilinan J."/>
            <person name="Johnson J."/>
            <person name="Barry K."/>
            <person name="LaButti K."/>
            <person name="Ng V."/>
            <person name="Ahrendt S."/>
            <person name="Min B."/>
            <person name="Choi I.G."/>
            <person name="Park H."/>
            <person name="Plett J.M."/>
            <person name="Magnuson J."/>
            <person name="Spatafora J.W."/>
            <person name="Nagy L.G."/>
            <person name="Henrissat B."/>
            <person name="Grigoriev I.V."/>
            <person name="Yang Z.L."/>
            <person name="Xu J."/>
            <person name="Martin F.M."/>
        </authorList>
    </citation>
    <scope>NUCLEOTIDE SEQUENCE</scope>
    <source>
        <strain evidence="1">KUC20120723A-06</strain>
    </source>
</reference>
<comment type="caution">
    <text evidence="1">The sequence shown here is derived from an EMBL/GenBank/DDBJ whole genome shotgun (WGS) entry which is preliminary data.</text>
</comment>
<dbReference type="Proteomes" id="UP000790709">
    <property type="component" value="Unassembled WGS sequence"/>
</dbReference>
<organism evidence="1 2">
    <name type="scientific">Leucogyrophana mollusca</name>
    <dbReference type="NCBI Taxonomy" id="85980"/>
    <lineage>
        <taxon>Eukaryota</taxon>
        <taxon>Fungi</taxon>
        <taxon>Dikarya</taxon>
        <taxon>Basidiomycota</taxon>
        <taxon>Agaricomycotina</taxon>
        <taxon>Agaricomycetes</taxon>
        <taxon>Agaricomycetidae</taxon>
        <taxon>Boletales</taxon>
        <taxon>Boletales incertae sedis</taxon>
        <taxon>Leucogyrophana</taxon>
    </lineage>
</organism>
<evidence type="ECO:0000313" key="1">
    <source>
        <dbReference type="EMBL" id="KAH7920337.1"/>
    </source>
</evidence>
<sequence length="52" mass="5569">MAGRIDSLLGTTSGIYIPHLKSLADLMGKSKHACSSLNEGCIERYDGAWSLT</sequence>